<keyword evidence="2" id="KW-0677">Repeat</keyword>
<dbReference type="PANTHER" id="PTHR47447">
    <property type="entry name" value="OS03G0856100 PROTEIN"/>
    <property type="match status" value="1"/>
</dbReference>
<name>A0A9P6JUI8_9AGAR</name>
<feature type="region of interest" description="Disordered" evidence="6">
    <location>
        <begin position="71"/>
        <end position="115"/>
    </location>
</feature>
<feature type="compositionally biased region" description="Polar residues" evidence="6">
    <location>
        <begin position="79"/>
        <end position="105"/>
    </location>
</feature>
<dbReference type="Gene3D" id="1.25.40.10">
    <property type="entry name" value="Tetratricopeptide repeat domain"/>
    <property type="match status" value="2"/>
</dbReference>
<comment type="caution">
    <text evidence="7">The sequence shown here is derived from an EMBL/GenBank/DDBJ whole genome shotgun (WGS) entry which is preliminary data.</text>
</comment>
<keyword evidence="8" id="KW-1185">Reference proteome</keyword>
<dbReference type="PROSITE" id="PS51375">
    <property type="entry name" value="PPR"/>
    <property type="match status" value="1"/>
</dbReference>
<evidence type="ECO:0000313" key="8">
    <source>
        <dbReference type="Proteomes" id="UP000807306"/>
    </source>
</evidence>
<evidence type="ECO:0000256" key="6">
    <source>
        <dbReference type="SAM" id="MobiDB-lite"/>
    </source>
</evidence>
<dbReference type="OrthoDB" id="185373at2759"/>
<protein>
    <submittedName>
        <fullName evidence="7">Pentatricopeptide repeat-containing protein</fullName>
    </submittedName>
</protein>
<comment type="subunit">
    <text evidence="4">Binds to mitochondrial small subunit 15S rRNA.</text>
</comment>
<sequence length="649" mass="73026">MLRTTTTGTISGVLCSRRQGIQTLSSWLEASHLLVTPTFSSSQRFASTTRRSVPLPLEREFPSLPRYLKRQITKDNSAKPGQSQPPRYRSTTPVRSTTPASSGSKTLPVFRSKHYDPLKETTPKAELKLLEPHVLSERLKKLSSEGKIDEAVFMLKNAPLDAQNTPVWNTMIWEAMKAHRYSLAYQLYIDLKRRGFSPTTRTYQTMFNGLSKIEDWTTHTKQLQNASSLYEGYQKHVASVKRHNPDDPNLTSDALAAYIRILGNAGKYQAAFDVYYAMDKDGPLAPNRFVYTAMFKATQSALGDTTEGRVKVAQDARLLWSQMMRAAKRNPELAPDSHVVVSAITALSGGNEMDHQLAFKIVEEYYGLVLDQQVSRPGHFPLAGESLIVILRLCNASKNYLTVPQFYQQIRRRAEANGGVSILDRGHMEEILRADLALGEPGMGYHALQTLEWMIRQEIAGPNGPKIRPSLSTYSLVAQACWQSADSNSIKRAFELMTGYHTHDFMDGSVADEPRKDKRQIGRSFPPNAEFISYMLRTAVASRNRADVRQALRIVSHIGYANILSARGDIQHETKKFVKRRGFIHQKFSESVVEAVTLLIQDKSKHIRPEELQTFIDLSKTARGESSSSNSKGEHRERRPRTATPPRSA</sequence>
<feature type="region of interest" description="Disordered" evidence="6">
    <location>
        <begin position="618"/>
        <end position="649"/>
    </location>
</feature>
<evidence type="ECO:0000313" key="7">
    <source>
        <dbReference type="EMBL" id="KAF9534332.1"/>
    </source>
</evidence>
<accession>A0A9P6JUI8</accession>
<dbReference type="InterPro" id="IPR002885">
    <property type="entry name" value="PPR_rpt"/>
</dbReference>
<organism evidence="7 8">
    <name type="scientific">Crepidotus variabilis</name>
    <dbReference type="NCBI Taxonomy" id="179855"/>
    <lineage>
        <taxon>Eukaryota</taxon>
        <taxon>Fungi</taxon>
        <taxon>Dikarya</taxon>
        <taxon>Basidiomycota</taxon>
        <taxon>Agaricomycotina</taxon>
        <taxon>Agaricomycetes</taxon>
        <taxon>Agaricomycetidae</taxon>
        <taxon>Agaricales</taxon>
        <taxon>Agaricineae</taxon>
        <taxon>Crepidotaceae</taxon>
        <taxon>Crepidotus</taxon>
    </lineage>
</organism>
<evidence type="ECO:0000256" key="4">
    <source>
        <dbReference type="ARBA" id="ARBA00044511"/>
    </source>
</evidence>
<evidence type="ECO:0000256" key="5">
    <source>
        <dbReference type="PROSITE-ProRule" id="PRU00708"/>
    </source>
</evidence>
<dbReference type="EMBL" id="MU157826">
    <property type="protein sequence ID" value="KAF9534332.1"/>
    <property type="molecule type" value="Genomic_DNA"/>
</dbReference>
<dbReference type="Proteomes" id="UP000807306">
    <property type="component" value="Unassembled WGS sequence"/>
</dbReference>
<dbReference type="InterPro" id="IPR011990">
    <property type="entry name" value="TPR-like_helical_dom_sf"/>
</dbReference>
<evidence type="ECO:0000256" key="1">
    <source>
        <dbReference type="ARBA" id="ARBA00006192"/>
    </source>
</evidence>
<evidence type="ECO:0000256" key="2">
    <source>
        <dbReference type="ARBA" id="ARBA00022737"/>
    </source>
</evidence>
<evidence type="ECO:0000256" key="3">
    <source>
        <dbReference type="ARBA" id="ARBA00044493"/>
    </source>
</evidence>
<dbReference type="Pfam" id="PF13041">
    <property type="entry name" value="PPR_2"/>
    <property type="match status" value="1"/>
</dbReference>
<reference evidence="7" key="1">
    <citation type="submission" date="2020-11" db="EMBL/GenBank/DDBJ databases">
        <authorList>
            <consortium name="DOE Joint Genome Institute"/>
            <person name="Ahrendt S."/>
            <person name="Riley R."/>
            <person name="Andreopoulos W."/>
            <person name="Labutti K."/>
            <person name="Pangilinan J."/>
            <person name="Ruiz-Duenas F.J."/>
            <person name="Barrasa J.M."/>
            <person name="Sanchez-Garcia M."/>
            <person name="Camarero S."/>
            <person name="Miyauchi S."/>
            <person name="Serrano A."/>
            <person name="Linde D."/>
            <person name="Babiker R."/>
            <person name="Drula E."/>
            <person name="Ayuso-Fernandez I."/>
            <person name="Pacheco R."/>
            <person name="Padilla G."/>
            <person name="Ferreira P."/>
            <person name="Barriuso J."/>
            <person name="Kellner H."/>
            <person name="Castanera R."/>
            <person name="Alfaro M."/>
            <person name="Ramirez L."/>
            <person name="Pisabarro A.G."/>
            <person name="Kuo A."/>
            <person name="Tritt A."/>
            <person name="Lipzen A."/>
            <person name="He G."/>
            <person name="Yan M."/>
            <person name="Ng V."/>
            <person name="Cullen D."/>
            <person name="Martin F."/>
            <person name="Rosso M.-N."/>
            <person name="Henrissat B."/>
            <person name="Hibbett D."/>
            <person name="Martinez A.T."/>
            <person name="Grigoriev I.V."/>
        </authorList>
    </citation>
    <scope>NUCLEOTIDE SEQUENCE</scope>
    <source>
        <strain evidence="7">CBS 506.95</strain>
    </source>
</reference>
<dbReference type="PANTHER" id="PTHR47447:SF29">
    <property type="entry name" value="PPR CONTAINING PLANT PROTEIN"/>
    <property type="match status" value="1"/>
</dbReference>
<gene>
    <name evidence="7" type="ORF">CPB83DRAFT_804213</name>
</gene>
<dbReference type="AlphaFoldDB" id="A0A9P6JUI8"/>
<feature type="repeat" description="PPR" evidence="5">
    <location>
        <begin position="164"/>
        <end position="198"/>
    </location>
</feature>
<comment type="function">
    <text evidence="3">Regulates mitochondrial small subunit maturation by controlling 15S rRNA 5'-end processing. Localizes to the 5' precursor of the 15S rRNA in a position that is subsequently occupied by mS47 in the mature yeast mtSSU. Uses structure and sequence-specific RNA recognition, binding to a single-stranded region of the precursor and specifically recognizing bases -6 to -1. The exchange of Ccm1 for mS47 is coupled to the irreversible removal of precursor rRNA that is accompanied by conformational changes of the mitoribosomal proteins uS5m and mS26. These conformational changes signal completion of 5'-end rRNA processing through protection of the mature 5'-end of the 15S rRNA and stabilization of mS47. The removal of the 5' precursor together with the dissociation of Ccm1 may be catalyzed by the 5'-3' exoribonuclease Pet127. Involved in the specific removal of group I introns in mitochondrial encoded transcripts.</text>
</comment>
<comment type="similarity">
    <text evidence="1">Belongs to the CCM1 family.</text>
</comment>
<proteinExistence type="inferred from homology"/>